<gene>
    <name evidence="2" type="ORF">PFFVO_03948</name>
</gene>
<reference evidence="2 3" key="2">
    <citation type="submission" date="2013-02" db="EMBL/GenBank/DDBJ databases">
        <title>The Genome Sequence of Plasmodium falciparum Vietnam Oak-Knoll (FVO).</title>
        <authorList>
            <consortium name="The Broad Institute Genome Sequencing Platform"/>
            <consortium name="The Broad Institute Genome Sequencing Center for Infectious Disease"/>
            <person name="Neafsey D."/>
            <person name="Cheeseman I."/>
            <person name="Volkman S."/>
            <person name="Adams J."/>
            <person name="Walker B."/>
            <person name="Young S.K."/>
            <person name="Zeng Q."/>
            <person name="Gargeya S."/>
            <person name="Fitzgerald M."/>
            <person name="Haas B."/>
            <person name="Abouelleil A."/>
            <person name="Alvarado L."/>
            <person name="Arachchi H.M."/>
            <person name="Berlin A.M."/>
            <person name="Chapman S.B."/>
            <person name="Dewar J."/>
            <person name="Goldberg J."/>
            <person name="Griggs A."/>
            <person name="Gujja S."/>
            <person name="Hansen M."/>
            <person name="Howarth C."/>
            <person name="Imamovic A."/>
            <person name="Larimer J."/>
            <person name="McCowan C."/>
            <person name="Murphy C."/>
            <person name="Neiman D."/>
            <person name="Pearson M."/>
            <person name="Priest M."/>
            <person name="Roberts A."/>
            <person name="Saif S."/>
            <person name="Shea T."/>
            <person name="Sisk P."/>
            <person name="Sykes S."/>
            <person name="Wortman J."/>
            <person name="Nusbaum C."/>
            <person name="Birren B."/>
        </authorList>
    </citation>
    <scope>NUCLEOTIDE SEQUENCE [LARGE SCALE GENOMIC DNA]</scope>
    <source>
        <strain evidence="3">Vietnam Oak-Knoll (FVO)</strain>
    </source>
</reference>
<dbReference type="SMR" id="A0A024V3Q7"/>
<dbReference type="GO" id="GO:0005739">
    <property type="term" value="C:mitochondrion"/>
    <property type="evidence" value="ECO:0007669"/>
    <property type="project" value="TreeGrafter"/>
</dbReference>
<dbReference type="Pfam" id="PF23511">
    <property type="entry name" value="Microp_apicomplexa_7"/>
    <property type="match status" value="1"/>
</dbReference>
<dbReference type="CDD" id="cd20264">
    <property type="entry name" value="Complex1_LYR_LYRM4"/>
    <property type="match status" value="1"/>
</dbReference>
<dbReference type="PANTHER" id="PTHR13166:SF7">
    <property type="entry name" value="LYR MOTIF-CONTAINING PROTEIN 4"/>
    <property type="match status" value="1"/>
</dbReference>
<reference evidence="2 3" key="1">
    <citation type="submission" date="2013-02" db="EMBL/GenBank/DDBJ databases">
        <title>The Genome Annotation of Plasmodium falciparum Vietnam Oak-Knoll (FVO).</title>
        <authorList>
            <consortium name="The Broad Institute Genome Sequencing Platform"/>
            <consortium name="The Broad Institute Genome Sequencing Center for Infectious Disease"/>
            <person name="Neafsey D."/>
            <person name="Hoffman S."/>
            <person name="Volkman S."/>
            <person name="Rosenthal P."/>
            <person name="Walker B."/>
            <person name="Young S.K."/>
            <person name="Zeng Q."/>
            <person name="Gargeya S."/>
            <person name="Fitzgerald M."/>
            <person name="Haas B."/>
            <person name="Abouelleil A."/>
            <person name="Allen A.W."/>
            <person name="Alvarado L."/>
            <person name="Arachchi H.M."/>
            <person name="Berlin A.M."/>
            <person name="Chapman S.B."/>
            <person name="Gainer-Dewar J."/>
            <person name="Goldberg J."/>
            <person name="Griggs A."/>
            <person name="Gujja S."/>
            <person name="Hansen M."/>
            <person name="Howarth C."/>
            <person name="Imamovic A."/>
            <person name="Ireland A."/>
            <person name="Larimer J."/>
            <person name="McCowan C."/>
            <person name="Murphy C."/>
            <person name="Pearson M."/>
            <person name="Poon T.W."/>
            <person name="Priest M."/>
            <person name="Roberts A."/>
            <person name="Saif S."/>
            <person name="Shea T."/>
            <person name="Sisk P."/>
            <person name="Sykes S."/>
            <person name="Wortman J."/>
            <person name="Nusbaum C."/>
            <person name="Birren B."/>
        </authorList>
    </citation>
    <scope>NUCLEOTIDE SEQUENCE [LARGE SCALE GENOMIC DNA]</scope>
    <source>
        <strain evidence="3">Vietnam Oak-Knoll (FVO)</strain>
    </source>
</reference>
<evidence type="ECO:0000256" key="1">
    <source>
        <dbReference type="ARBA" id="ARBA00009508"/>
    </source>
</evidence>
<dbReference type="PANTHER" id="PTHR13166">
    <property type="entry name" value="PROTEIN C6ORF149"/>
    <property type="match status" value="1"/>
</dbReference>
<proteinExistence type="inferred from homology"/>
<evidence type="ECO:0008006" key="4">
    <source>
        <dbReference type="Google" id="ProtNLM"/>
    </source>
</evidence>
<accession>A0A024V3Q7</accession>
<dbReference type="GO" id="GO:0016226">
    <property type="term" value="P:iron-sulfur cluster assembly"/>
    <property type="evidence" value="ECO:0007669"/>
    <property type="project" value="InterPro"/>
</dbReference>
<organism evidence="2 3">
    <name type="scientific">Plasmodium falciparum Vietnam Oak-Knoll</name>
    <name type="common">FVO</name>
    <dbReference type="NCBI Taxonomy" id="1036723"/>
    <lineage>
        <taxon>Eukaryota</taxon>
        <taxon>Sar</taxon>
        <taxon>Alveolata</taxon>
        <taxon>Apicomplexa</taxon>
        <taxon>Aconoidasida</taxon>
        <taxon>Haemosporida</taxon>
        <taxon>Plasmodiidae</taxon>
        <taxon>Plasmodium</taxon>
        <taxon>Plasmodium (Laverania)</taxon>
    </lineage>
</organism>
<dbReference type="InterPro" id="IPR056326">
    <property type="entry name" value="ISD11"/>
</dbReference>
<protein>
    <recommendedName>
        <fullName evidence="4">Protein ISD11</fullName>
    </recommendedName>
</protein>
<sequence>MNGNQIKQLKKLYRHILNEASKFENINYNVYFSNKAKEKFREFCSDTNFESEKLKTFQNECWDYLNMLKRQTIIHNLYHVDKPLVNK</sequence>
<dbReference type="EMBL" id="KI925134">
    <property type="protein sequence ID" value="ETW17119.1"/>
    <property type="molecule type" value="Genomic_DNA"/>
</dbReference>
<dbReference type="GO" id="GO:1990221">
    <property type="term" value="C:L-cysteine desulfurase complex"/>
    <property type="evidence" value="ECO:0007669"/>
    <property type="project" value="TreeGrafter"/>
</dbReference>
<evidence type="ECO:0000313" key="3">
    <source>
        <dbReference type="Proteomes" id="UP000030690"/>
    </source>
</evidence>
<name>A0A024V3Q7_PLAFA</name>
<dbReference type="OrthoDB" id="275715at2759"/>
<dbReference type="AlphaFoldDB" id="A0A024V3Q7"/>
<evidence type="ECO:0000313" key="2">
    <source>
        <dbReference type="EMBL" id="ETW17119.1"/>
    </source>
</evidence>
<dbReference type="InterPro" id="IPR051522">
    <property type="entry name" value="ISC_assembly_LYR"/>
</dbReference>
<comment type="similarity">
    <text evidence="1">Belongs to the complex I LYR family.</text>
</comment>
<dbReference type="Proteomes" id="UP000030690">
    <property type="component" value="Unassembled WGS sequence"/>
</dbReference>
<dbReference type="InterPro" id="IPR045297">
    <property type="entry name" value="Complex1_LYR_LYRM4"/>
</dbReference>